<name>A0A927GTF1_9BACL</name>
<feature type="transmembrane region" description="Helical" evidence="9">
    <location>
        <begin position="36"/>
        <end position="63"/>
    </location>
</feature>
<feature type="transmembrane region" description="Helical" evidence="9">
    <location>
        <begin position="99"/>
        <end position="122"/>
    </location>
</feature>
<keyword evidence="13" id="KW-1185">Reference proteome</keyword>
<keyword evidence="6" id="KW-0406">Ion transport</keyword>
<dbReference type="RefSeq" id="WP_190919263.1">
    <property type="nucleotide sequence ID" value="NZ_JACXIZ010000026.1"/>
</dbReference>
<feature type="transmembrane region" description="Helical" evidence="9">
    <location>
        <begin position="134"/>
        <end position="156"/>
    </location>
</feature>
<dbReference type="Pfam" id="PF01545">
    <property type="entry name" value="Cation_efflux"/>
    <property type="match status" value="1"/>
</dbReference>
<dbReference type="AlphaFoldDB" id="A0A927GTF1"/>
<keyword evidence="4 9" id="KW-0812">Transmembrane</keyword>
<organism evidence="12 13">
    <name type="scientific">Paenibacillus sabuli</name>
    <dbReference type="NCBI Taxonomy" id="2772509"/>
    <lineage>
        <taxon>Bacteria</taxon>
        <taxon>Bacillati</taxon>
        <taxon>Bacillota</taxon>
        <taxon>Bacilli</taxon>
        <taxon>Bacillales</taxon>
        <taxon>Paenibacillaceae</taxon>
        <taxon>Paenibacillus</taxon>
    </lineage>
</organism>
<feature type="domain" description="Cation efflux protein cytoplasmic" evidence="11">
    <location>
        <begin position="234"/>
        <end position="307"/>
    </location>
</feature>
<comment type="subcellular location">
    <subcellularLocation>
        <location evidence="1">Membrane</location>
        <topology evidence="1">Multi-pass membrane protein</topology>
    </subcellularLocation>
</comment>
<evidence type="ECO:0000256" key="8">
    <source>
        <dbReference type="SAM" id="MobiDB-lite"/>
    </source>
</evidence>
<dbReference type="Pfam" id="PF16916">
    <property type="entry name" value="ZT_dimer"/>
    <property type="match status" value="1"/>
</dbReference>
<dbReference type="SUPFAM" id="SSF160240">
    <property type="entry name" value="Cation efflux protein cytoplasmic domain-like"/>
    <property type="match status" value="1"/>
</dbReference>
<feature type="transmembrane region" description="Helical" evidence="9">
    <location>
        <begin position="69"/>
        <end position="87"/>
    </location>
</feature>
<keyword evidence="5 9" id="KW-1133">Transmembrane helix</keyword>
<dbReference type="GO" id="GO:0005385">
    <property type="term" value="F:zinc ion transmembrane transporter activity"/>
    <property type="evidence" value="ECO:0007669"/>
    <property type="project" value="TreeGrafter"/>
</dbReference>
<evidence type="ECO:0000259" key="10">
    <source>
        <dbReference type="Pfam" id="PF01545"/>
    </source>
</evidence>
<dbReference type="EMBL" id="JACXIZ010000026">
    <property type="protein sequence ID" value="MBD2846662.1"/>
    <property type="molecule type" value="Genomic_DNA"/>
</dbReference>
<proteinExistence type="inferred from homology"/>
<evidence type="ECO:0000313" key="12">
    <source>
        <dbReference type="EMBL" id="MBD2846662.1"/>
    </source>
</evidence>
<dbReference type="InterPro" id="IPR027469">
    <property type="entry name" value="Cation_efflux_TMD_sf"/>
</dbReference>
<sequence length="325" mass="35797">MRNRERTHGPAARAKAAEDYHHVTHRKEQRTSKKTLWITLLLTLFFTIVEVVGGLLSGSLALLSDSAHMISDVVALSLSMAAIYMAARRPNRKYTYGFLRFEIIASFLNGLALVAIAVGIFVEAVRRMLHPQAVELPLMLAVAAVGLVVNVVLTAVLSRSMREENNLNVRSALWHFIGDLLSSIGIIVSGLLMLWTGWALLDPIVSVLVGGIIAVGGMRIVRESYLVLMESVPEAFDLERIRGDIAGVPGVRDVHELHLWAVSTDHYSLTGHVLVGNEAQPFLLLEEINQMLRERYGIGHSTIQMEHPSIHDHGAYGRQFASASS</sequence>
<evidence type="ECO:0000256" key="3">
    <source>
        <dbReference type="ARBA" id="ARBA00022448"/>
    </source>
</evidence>
<feature type="region of interest" description="Disordered" evidence="8">
    <location>
        <begin position="1"/>
        <end position="26"/>
    </location>
</feature>
<dbReference type="SUPFAM" id="SSF161111">
    <property type="entry name" value="Cation efflux protein transmembrane domain-like"/>
    <property type="match status" value="1"/>
</dbReference>
<keyword evidence="3" id="KW-0813">Transport</keyword>
<dbReference type="InterPro" id="IPR027470">
    <property type="entry name" value="Cation_efflux_CTD"/>
</dbReference>
<feature type="domain" description="Cation efflux protein transmembrane" evidence="10">
    <location>
        <begin position="36"/>
        <end position="229"/>
    </location>
</feature>
<reference evidence="12" key="1">
    <citation type="submission" date="2020-09" db="EMBL/GenBank/DDBJ databases">
        <title>A novel bacterium of genus Paenibacillus, isolated from South China Sea.</title>
        <authorList>
            <person name="Huang H."/>
            <person name="Mo K."/>
            <person name="Hu Y."/>
        </authorList>
    </citation>
    <scope>NUCLEOTIDE SEQUENCE</scope>
    <source>
        <strain evidence="12">IB182496</strain>
    </source>
</reference>
<dbReference type="InterPro" id="IPR058533">
    <property type="entry name" value="Cation_efflux_TM"/>
</dbReference>
<comment type="caution">
    <text evidence="12">The sequence shown here is derived from an EMBL/GenBank/DDBJ whole genome shotgun (WGS) entry which is preliminary data.</text>
</comment>
<evidence type="ECO:0000256" key="2">
    <source>
        <dbReference type="ARBA" id="ARBA00008873"/>
    </source>
</evidence>
<dbReference type="Gene3D" id="1.20.1510.10">
    <property type="entry name" value="Cation efflux protein transmembrane domain"/>
    <property type="match status" value="1"/>
</dbReference>
<gene>
    <name evidence="12" type="ORF">IDH44_15790</name>
</gene>
<evidence type="ECO:0000256" key="6">
    <source>
        <dbReference type="ARBA" id="ARBA00023065"/>
    </source>
</evidence>
<evidence type="ECO:0000256" key="1">
    <source>
        <dbReference type="ARBA" id="ARBA00004141"/>
    </source>
</evidence>
<evidence type="ECO:0000313" key="13">
    <source>
        <dbReference type="Proteomes" id="UP000621560"/>
    </source>
</evidence>
<evidence type="ECO:0000259" key="11">
    <source>
        <dbReference type="Pfam" id="PF16916"/>
    </source>
</evidence>
<accession>A0A927GTF1</accession>
<evidence type="ECO:0000256" key="5">
    <source>
        <dbReference type="ARBA" id="ARBA00022989"/>
    </source>
</evidence>
<dbReference type="GO" id="GO:0005886">
    <property type="term" value="C:plasma membrane"/>
    <property type="evidence" value="ECO:0007669"/>
    <property type="project" value="TreeGrafter"/>
</dbReference>
<evidence type="ECO:0000256" key="7">
    <source>
        <dbReference type="ARBA" id="ARBA00023136"/>
    </source>
</evidence>
<evidence type="ECO:0000256" key="9">
    <source>
        <dbReference type="SAM" id="Phobius"/>
    </source>
</evidence>
<dbReference type="InterPro" id="IPR002524">
    <property type="entry name" value="Cation_efflux"/>
</dbReference>
<dbReference type="InterPro" id="IPR050681">
    <property type="entry name" value="CDF/SLC30A"/>
</dbReference>
<keyword evidence="7 9" id="KW-0472">Membrane</keyword>
<feature type="transmembrane region" description="Helical" evidence="9">
    <location>
        <begin position="204"/>
        <end position="221"/>
    </location>
</feature>
<dbReference type="PANTHER" id="PTHR11562">
    <property type="entry name" value="CATION EFFLUX PROTEIN/ ZINC TRANSPORTER"/>
    <property type="match status" value="1"/>
</dbReference>
<feature type="transmembrane region" description="Helical" evidence="9">
    <location>
        <begin position="176"/>
        <end position="198"/>
    </location>
</feature>
<dbReference type="InterPro" id="IPR036837">
    <property type="entry name" value="Cation_efflux_CTD_sf"/>
</dbReference>
<dbReference type="PANTHER" id="PTHR11562:SF17">
    <property type="entry name" value="RE54080P-RELATED"/>
    <property type="match status" value="1"/>
</dbReference>
<comment type="similarity">
    <text evidence="2">Belongs to the cation diffusion facilitator (CDF) transporter (TC 2.A.4) family. SLC30A subfamily.</text>
</comment>
<evidence type="ECO:0000256" key="4">
    <source>
        <dbReference type="ARBA" id="ARBA00022692"/>
    </source>
</evidence>
<protein>
    <submittedName>
        <fullName evidence="12">Cation transporter</fullName>
    </submittedName>
</protein>
<dbReference type="NCBIfam" id="TIGR01297">
    <property type="entry name" value="CDF"/>
    <property type="match status" value="1"/>
</dbReference>
<dbReference type="Proteomes" id="UP000621560">
    <property type="component" value="Unassembled WGS sequence"/>
</dbReference>